<dbReference type="KEGG" id="bpf:BpOF4_06480"/>
<reference evidence="2 3" key="1">
    <citation type="journal article" date="2011" name="Environ. Microbiol.">
        <title>Genome of alkaliphilic Bacillus pseudofirmus OF4 reveals adaptations that support the ability to grow in an external pH range from 7.5 to 11.4.</title>
        <authorList>
            <person name="Janto B."/>
            <person name="Ahmed A."/>
            <person name="Ito M."/>
            <person name="Liu J."/>
            <person name="Hicks D.B."/>
            <person name="Pagni S."/>
            <person name="Fackelmayer O.J."/>
            <person name="Smith T.A."/>
            <person name="Earl J."/>
            <person name="Elbourne L.D."/>
            <person name="Hassan K."/>
            <person name="Paulsen I.T."/>
            <person name="Kolsto A.B."/>
            <person name="Tourasse N.J."/>
            <person name="Ehrlich G.D."/>
            <person name="Boissy R."/>
            <person name="Ivey D.M."/>
            <person name="Li G."/>
            <person name="Xue Y."/>
            <person name="Ma Y."/>
            <person name="Hu F.Z."/>
            <person name="Krulwich T.A."/>
        </authorList>
    </citation>
    <scope>NUCLEOTIDE SEQUENCE [LARGE SCALE GENOMIC DNA]</scope>
    <source>
        <strain evidence="3">ATCC BAA-2126 / JCM 17055 / OF4</strain>
    </source>
</reference>
<dbReference type="SUPFAM" id="SSF75304">
    <property type="entry name" value="Amidase signature (AS) enzymes"/>
    <property type="match status" value="1"/>
</dbReference>
<dbReference type="Gene3D" id="3.90.1300.10">
    <property type="entry name" value="Amidase signature (AS) domain"/>
    <property type="match status" value="1"/>
</dbReference>
<dbReference type="Proteomes" id="UP000001544">
    <property type="component" value="Chromosome"/>
</dbReference>
<sequence length="92" mass="10150">MTLPAKIGLLNANNPTIDAKQWTEQIFTYAPFTNLFNATGQPSISLPLKTSQSGLPIGMQFTGRFADETTLLQLAAQLEEALPWNDRKPEKS</sequence>
<dbReference type="InterPro" id="IPR036928">
    <property type="entry name" value="AS_sf"/>
</dbReference>
<proteinExistence type="predicted"/>
<dbReference type="AlphaFoldDB" id="D3G079"/>
<evidence type="ECO:0000313" key="2">
    <source>
        <dbReference type="EMBL" id="ADC49354.1"/>
    </source>
</evidence>
<keyword evidence="3" id="KW-1185">Reference proteome</keyword>
<gene>
    <name evidence="2" type="ordered locus">BpOF4_06480</name>
</gene>
<protein>
    <submittedName>
        <fullName evidence="2">Amidase</fullName>
    </submittedName>
</protein>
<dbReference type="Pfam" id="PF01425">
    <property type="entry name" value="Amidase"/>
    <property type="match status" value="1"/>
</dbReference>
<dbReference type="InterPro" id="IPR023631">
    <property type="entry name" value="Amidase_dom"/>
</dbReference>
<evidence type="ECO:0000313" key="3">
    <source>
        <dbReference type="Proteomes" id="UP000001544"/>
    </source>
</evidence>
<name>D3G079_ALKPO</name>
<accession>D3G079</accession>
<evidence type="ECO:0000259" key="1">
    <source>
        <dbReference type="Pfam" id="PF01425"/>
    </source>
</evidence>
<dbReference type="STRING" id="398511.BpOF4_06480"/>
<dbReference type="EMBL" id="CP001878">
    <property type="protein sequence ID" value="ADC49354.1"/>
    <property type="molecule type" value="Genomic_DNA"/>
</dbReference>
<dbReference type="eggNOG" id="COG0154">
    <property type="taxonomic scope" value="Bacteria"/>
</dbReference>
<organism evidence="2 3">
    <name type="scientific">Alkalihalophilus pseudofirmus (strain ATCC BAA-2126 / JCM 17055 / OF4)</name>
    <name type="common">Bacillus pseudofirmus</name>
    <dbReference type="NCBI Taxonomy" id="398511"/>
    <lineage>
        <taxon>Bacteria</taxon>
        <taxon>Bacillati</taxon>
        <taxon>Bacillota</taxon>
        <taxon>Bacilli</taxon>
        <taxon>Bacillales</taxon>
        <taxon>Bacillaceae</taxon>
        <taxon>Alkalihalophilus</taxon>
    </lineage>
</organism>
<dbReference type="HOGENOM" id="CLU_2318257_0_0_9"/>
<feature type="domain" description="Amidase" evidence="1">
    <location>
        <begin position="21"/>
        <end position="72"/>
    </location>
</feature>